<dbReference type="Proteomes" id="UP000195402">
    <property type="component" value="Unassembled WGS sequence"/>
</dbReference>
<feature type="domain" description="RanBP2-type" evidence="6">
    <location>
        <begin position="292"/>
        <end position="321"/>
    </location>
</feature>
<evidence type="ECO:0000256" key="4">
    <source>
        <dbReference type="PROSITE-ProRule" id="PRU00322"/>
    </source>
</evidence>
<evidence type="ECO:0000256" key="1">
    <source>
        <dbReference type="ARBA" id="ARBA00022723"/>
    </source>
</evidence>
<sequence>MREVEELQSIKPLKDRGGRRRNEEEEEEVTNRKGFPELASNEPKVHISHPWPEWVDLMEHLLKKGYFGRIGNPFDRNEMGTKDSNLIRTACLNFGRDRFDLMRYFSRKDIRVVLESGCPSIDRKVVNSGKRLRAHVGIDEGNVCSSCSLRGSCERAYVKAREDEGGRTVDVMRILLTYGLDPITGAVENKLALNRRVKDSVRKLLTEMVEFSIKELDSDPPKKIPSKRPPSIEHSVQPQTGQIDVPMKQGDWICPKCNFINFAKNIKCLRCDGFFQERLKKLGEDQDHLPLKKGDWLCDKCNFLNFAKNTRCLQCKEKPPKRQLNPGEWECESCNYINFKRNMVCLKCDWKRPKASKYSDTSTQSQHEDKGLHQPYSMKFVRDEDEDADETSNRFSVGQERPSRKKVWSFLEDGGDEDEDGFSPSNKLSDFDDFPILGGKSSVSQDPQAREKWKEEMSKMRRIVSCERENHAQLPKKLEFLDSADDDEMAEWFGYGKKIKTEKFDALSKHVDKE</sequence>
<evidence type="ECO:0000313" key="8">
    <source>
        <dbReference type="Proteomes" id="UP000195402"/>
    </source>
</evidence>
<keyword evidence="8" id="KW-1185">Reference proteome</keyword>
<feature type="region of interest" description="Disordered" evidence="5">
    <location>
        <begin position="356"/>
        <end position="377"/>
    </location>
</feature>
<dbReference type="GO" id="GO:0008270">
    <property type="term" value="F:zinc ion binding"/>
    <property type="evidence" value="ECO:0007669"/>
    <property type="project" value="UniProtKB-KW"/>
</dbReference>
<evidence type="ECO:0000256" key="5">
    <source>
        <dbReference type="SAM" id="MobiDB-lite"/>
    </source>
</evidence>
<dbReference type="Gene3D" id="4.10.1060.10">
    <property type="entry name" value="Zinc finger, RanBP2-type"/>
    <property type="match status" value="3"/>
</dbReference>
<feature type="domain" description="RanBP2-type" evidence="6">
    <location>
        <begin position="325"/>
        <end position="354"/>
    </location>
</feature>
<evidence type="ECO:0000313" key="7">
    <source>
        <dbReference type="EMBL" id="OUZ99386.1"/>
    </source>
</evidence>
<dbReference type="InterPro" id="IPR036443">
    <property type="entry name" value="Znf_RanBP2_sf"/>
</dbReference>
<dbReference type="InterPro" id="IPR001876">
    <property type="entry name" value="Znf_RanBP2"/>
</dbReference>
<reference evidence="7 8" key="1">
    <citation type="journal article" date="2017" name="Mol. Plant">
        <title>The Genome of Medicinal Plant Macleaya cordata Provides New Insights into Benzylisoquinoline Alkaloids Metabolism.</title>
        <authorList>
            <person name="Liu X."/>
            <person name="Liu Y."/>
            <person name="Huang P."/>
            <person name="Ma Y."/>
            <person name="Qing Z."/>
            <person name="Tang Q."/>
            <person name="Cao H."/>
            <person name="Cheng P."/>
            <person name="Zheng Y."/>
            <person name="Yuan Z."/>
            <person name="Zhou Y."/>
            <person name="Liu J."/>
            <person name="Tang Z."/>
            <person name="Zhuo Y."/>
            <person name="Zhang Y."/>
            <person name="Yu L."/>
            <person name="Huang J."/>
            <person name="Yang P."/>
            <person name="Peng Q."/>
            <person name="Zhang J."/>
            <person name="Jiang W."/>
            <person name="Zhang Z."/>
            <person name="Lin K."/>
            <person name="Ro D.K."/>
            <person name="Chen X."/>
            <person name="Xiong X."/>
            <person name="Shang Y."/>
            <person name="Huang S."/>
            <person name="Zeng J."/>
        </authorList>
    </citation>
    <scope>NUCLEOTIDE SEQUENCE [LARGE SCALE GENOMIC DNA]</scope>
    <source>
        <strain evidence="8">cv. BLH2017</strain>
        <tissue evidence="7">Root</tissue>
    </source>
</reference>
<keyword evidence="1" id="KW-0479">Metal-binding</keyword>
<dbReference type="EMBL" id="MVGT01004493">
    <property type="protein sequence ID" value="OUZ99386.1"/>
    <property type="molecule type" value="Genomic_DNA"/>
</dbReference>
<dbReference type="OMA" id="DFWSADD"/>
<keyword evidence="3" id="KW-0862">Zinc</keyword>
<dbReference type="GO" id="GO:0005737">
    <property type="term" value="C:cytoplasm"/>
    <property type="evidence" value="ECO:0007669"/>
    <property type="project" value="TreeGrafter"/>
</dbReference>
<dbReference type="AlphaFoldDB" id="A0A200PME8"/>
<evidence type="ECO:0000256" key="3">
    <source>
        <dbReference type="ARBA" id="ARBA00022833"/>
    </source>
</evidence>
<feature type="region of interest" description="Disordered" evidence="5">
    <location>
        <begin position="218"/>
        <end position="239"/>
    </location>
</feature>
<dbReference type="GO" id="GO:0003729">
    <property type="term" value="F:mRNA binding"/>
    <property type="evidence" value="ECO:0007669"/>
    <property type="project" value="TreeGrafter"/>
</dbReference>
<proteinExistence type="predicted"/>
<comment type="caution">
    <text evidence="7">The sequence shown here is derived from an EMBL/GenBank/DDBJ whole genome shotgun (WGS) entry which is preliminary data.</text>
</comment>
<gene>
    <name evidence="7" type="ORF">BVC80_8533g3</name>
</gene>
<dbReference type="OrthoDB" id="448399at2759"/>
<protein>
    <submittedName>
        <fullName evidence="7">Zinc finger protein</fullName>
    </submittedName>
</protein>
<dbReference type="STRING" id="56857.A0A200PME8"/>
<accession>A0A200PME8</accession>
<feature type="region of interest" description="Disordered" evidence="5">
    <location>
        <begin position="1"/>
        <end position="42"/>
    </location>
</feature>
<feature type="compositionally biased region" description="Basic and acidic residues" evidence="5">
    <location>
        <begin position="12"/>
        <end position="35"/>
    </location>
</feature>
<evidence type="ECO:0000256" key="2">
    <source>
        <dbReference type="ARBA" id="ARBA00022771"/>
    </source>
</evidence>
<organism evidence="7 8">
    <name type="scientific">Macleaya cordata</name>
    <name type="common">Five-seeded plume-poppy</name>
    <name type="synonym">Bocconia cordata</name>
    <dbReference type="NCBI Taxonomy" id="56857"/>
    <lineage>
        <taxon>Eukaryota</taxon>
        <taxon>Viridiplantae</taxon>
        <taxon>Streptophyta</taxon>
        <taxon>Embryophyta</taxon>
        <taxon>Tracheophyta</taxon>
        <taxon>Spermatophyta</taxon>
        <taxon>Magnoliopsida</taxon>
        <taxon>Ranunculales</taxon>
        <taxon>Papaveraceae</taxon>
        <taxon>Papaveroideae</taxon>
        <taxon>Macleaya</taxon>
    </lineage>
</organism>
<name>A0A200PME8_MACCD</name>
<dbReference type="FunCoup" id="A0A200PME8">
    <property type="interactions" value="450"/>
</dbReference>
<feature type="domain" description="RanBP2-type" evidence="6">
    <location>
        <begin position="248"/>
        <end position="271"/>
    </location>
</feature>
<dbReference type="PANTHER" id="PTHR23111:SF23">
    <property type="entry name" value="RAN BP2_NZF ZINC FINGER-LIKE SUPERFAMILY PROTEIN"/>
    <property type="match status" value="1"/>
</dbReference>
<dbReference type="Pfam" id="PF00641">
    <property type="entry name" value="Zn_ribbon_RanBP"/>
    <property type="match status" value="3"/>
</dbReference>
<evidence type="ECO:0000259" key="6">
    <source>
        <dbReference type="PROSITE" id="PS50199"/>
    </source>
</evidence>
<keyword evidence="2 4" id="KW-0863">Zinc-finger</keyword>
<dbReference type="PROSITE" id="PS01358">
    <property type="entry name" value="ZF_RANBP2_1"/>
    <property type="match status" value="3"/>
</dbReference>
<dbReference type="SUPFAM" id="SSF90209">
    <property type="entry name" value="Ran binding protein zinc finger-like"/>
    <property type="match status" value="3"/>
</dbReference>
<dbReference type="PROSITE" id="PS50199">
    <property type="entry name" value="ZF_RANBP2_2"/>
    <property type="match status" value="3"/>
</dbReference>
<dbReference type="PANTHER" id="PTHR23111">
    <property type="entry name" value="ZINC FINGER PROTEIN"/>
    <property type="match status" value="1"/>
</dbReference>
<dbReference type="SMART" id="SM00547">
    <property type="entry name" value="ZnF_RBZ"/>
    <property type="match status" value="3"/>
</dbReference>
<dbReference type="InParanoid" id="A0A200PME8"/>